<dbReference type="Proteomes" id="UP000622533">
    <property type="component" value="Unassembled WGS sequence"/>
</dbReference>
<evidence type="ECO:0000313" key="1">
    <source>
        <dbReference type="EMBL" id="MBE9022107.1"/>
    </source>
</evidence>
<gene>
    <name evidence="1" type="ORF">IQ276_06580</name>
</gene>
<dbReference type="EMBL" id="JADEXS010000059">
    <property type="protein sequence ID" value="MBE9022107.1"/>
    <property type="molecule type" value="Genomic_DNA"/>
</dbReference>
<name>A0A8J6ZKD4_DESMC</name>
<sequence length="57" mass="6452">MLRGQKQAGDRLPNIIGIFHFHREHTTISAQMRSPGFIKFTVLSNKMRGAIGNTSHF</sequence>
<dbReference type="AlphaFoldDB" id="A0A8J6ZKD4"/>
<keyword evidence="2" id="KW-1185">Reference proteome</keyword>
<proteinExistence type="predicted"/>
<protein>
    <submittedName>
        <fullName evidence="1">Uncharacterized protein</fullName>
    </submittedName>
</protein>
<evidence type="ECO:0000313" key="2">
    <source>
        <dbReference type="Proteomes" id="UP000622533"/>
    </source>
</evidence>
<accession>A0A8J6ZKD4</accession>
<comment type="caution">
    <text evidence="1">The sequence shown here is derived from an EMBL/GenBank/DDBJ whole genome shotgun (WGS) entry which is preliminary data.</text>
</comment>
<reference evidence="1" key="1">
    <citation type="submission" date="2020-10" db="EMBL/GenBank/DDBJ databases">
        <authorList>
            <person name="Castelo-Branco R."/>
            <person name="Eusebio N."/>
            <person name="Adriana R."/>
            <person name="Vieira A."/>
            <person name="Brugerolle De Fraissinette N."/>
            <person name="Rezende De Castro R."/>
            <person name="Schneider M.P."/>
            <person name="Vasconcelos V."/>
            <person name="Leao P.N."/>
        </authorList>
    </citation>
    <scope>NUCLEOTIDE SEQUENCE</scope>
    <source>
        <strain evidence="1">LEGE 12446</strain>
    </source>
</reference>
<organism evidence="1 2">
    <name type="scientific">Desmonostoc muscorum LEGE 12446</name>
    <dbReference type="NCBI Taxonomy" id="1828758"/>
    <lineage>
        <taxon>Bacteria</taxon>
        <taxon>Bacillati</taxon>
        <taxon>Cyanobacteriota</taxon>
        <taxon>Cyanophyceae</taxon>
        <taxon>Nostocales</taxon>
        <taxon>Nostocaceae</taxon>
        <taxon>Desmonostoc</taxon>
    </lineage>
</organism>